<proteinExistence type="inferred from homology"/>
<evidence type="ECO:0000313" key="5">
    <source>
        <dbReference type="EMBL" id="WIY48046.1"/>
    </source>
</evidence>
<dbReference type="Proteomes" id="UP001242732">
    <property type="component" value="Chromosome"/>
</dbReference>
<gene>
    <name evidence="5" type="ORF">QRO08_19815</name>
</gene>
<name>A0ABY9AM97_PARCI</name>
<accession>A0ABY9AM97</accession>
<evidence type="ECO:0000256" key="1">
    <source>
        <dbReference type="ARBA" id="ARBA00010634"/>
    </source>
</evidence>
<reference evidence="5 6" key="1">
    <citation type="submission" date="2023-06" db="EMBL/GenBank/DDBJ databases">
        <authorList>
            <person name="Ham H."/>
            <person name="Park D.S."/>
        </authorList>
    </citation>
    <scope>NUCLEOTIDE SEQUENCE [LARGE SCALE GENOMIC DNA]</scope>
    <source>
        <strain evidence="5 6">KACC 17005</strain>
    </source>
</reference>
<evidence type="ECO:0000313" key="6">
    <source>
        <dbReference type="Proteomes" id="UP001242732"/>
    </source>
</evidence>
<feature type="region of interest" description="Disordered" evidence="3">
    <location>
        <begin position="237"/>
        <end position="260"/>
    </location>
</feature>
<feature type="signal peptide" evidence="4">
    <location>
        <begin position="1"/>
        <end position="26"/>
    </location>
</feature>
<comment type="similarity">
    <text evidence="1">Belongs to the MlaA family.</text>
</comment>
<feature type="compositionally biased region" description="Basic and acidic residues" evidence="3">
    <location>
        <begin position="238"/>
        <end position="260"/>
    </location>
</feature>
<organism evidence="5 6">
    <name type="scientific">Paracidovorax citrulli</name>
    <name type="common">Acidovorax citrulli</name>
    <dbReference type="NCBI Taxonomy" id="80869"/>
    <lineage>
        <taxon>Bacteria</taxon>
        <taxon>Pseudomonadati</taxon>
        <taxon>Pseudomonadota</taxon>
        <taxon>Betaproteobacteria</taxon>
        <taxon>Burkholderiales</taxon>
        <taxon>Comamonadaceae</taxon>
        <taxon>Paracidovorax</taxon>
    </lineage>
</organism>
<keyword evidence="2 4" id="KW-0732">Signal</keyword>
<dbReference type="RefSeq" id="WP_011794172.1">
    <property type="nucleotide sequence ID" value="NZ_CP023687.1"/>
</dbReference>
<dbReference type="InterPro" id="IPR007428">
    <property type="entry name" value="MlaA"/>
</dbReference>
<sequence>MTTTMMTTNCQALRAPSLRGSACALAVASLLAGCATGPDANPRDPFEPYNRGVTRFNDTVDDVLLRPVATAYTEVTPRLVRTGVSNFFANLGDLWSFVNNALQLRGEGALNSIARFSANTVFGIGGVFDVATEMGIDRSKQDFGLTLGRWGVPTGPYLVLPFLGPSTVRDTVALPVDAKGNLITYVDPVSDRNALYALRAVDTRANLLRASSVLNSAALDKYSFTRDAYLQVRSQAVQKDRRNEERYDQDAGKLPEEPKP</sequence>
<keyword evidence="5" id="KW-0449">Lipoprotein</keyword>
<evidence type="ECO:0000256" key="4">
    <source>
        <dbReference type="SAM" id="SignalP"/>
    </source>
</evidence>
<dbReference type="GeneID" id="79790671"/>
<dbReference type="PRINTS" id="PR01805">
    <property type="entry name" value="VACJLIPOPROT"/>
</dbReference>
<evidence type="ECO:0000256" key="3">
    <source>
        <dbReference type="SAM" id="MobiDB-lite"/>
    </source>
</evidence>
<dbReference type="PANTHER" id="PTHR30035">
    <property type="entry name" value="LIPOPROTEIN VACJ-RELATED"/>
    <property type="match status" value="1"/>
</dbReference>
<dbReference type="EMBL" id="CP127363">
    <property type="protein sequence ID" value="WIY48046.1"/>
    <property type="molecule type" value="Genomic_DNA"/>
</dbReference>
<keyword evidence="6" id="KW-1185">Reference proteome</keyword>
<evidence type="ECO:0000256" key="2">
    <source>
        <dbReference type="ARBA" id="ARBA00022729"/>
    </source>
</evidence>
<protein>
    <submittedName>
        <fullName evidence="5">VacJ family lipoprotein</fullName>
    </submittedName>
</protein>
<feature type="chain" id="PRO_5047195310" evidence="4">
    <location>
        <begin position="27"/>
        <end position="260"/>
    </location>
</feature>
<dbReference type="PANTHER" id="PTHR30035:SF3">
    <property type="entry name" value="INTERMEMBRANE PHOSPHOLIPID TRANSPORT SYSTEM LIPOPROTEIN MLAA"/>
    <property type="match status" value="1"/>
</dbReference>
<dbReference type="Pfam" id="PF04333">
    <property type="entry name" value="MlaA"/>
    <property type="match status" value="1"/>
</dbReference>